<reference evidence="3 4" key="1">
    <citation type="submission" date="2020-07" db="EMBL/GenBank/DDBJ databases">
        <title>Thermogemmata thermophila gen. nov., sp. nov., a novel moderate thermophilic planctomycete from a Kamchatka hot spring.</title>
        <authorList>
            <person name="Elcheninov A.G."/>
            <person name="Podosokorskaya O.A."/>
            <person name="Kovaleva O.L."/>
            <person name="Novikov A."/>
            <person name="Bonch-Osmolovskaya E.A."/>
            <person name="Toshchakov S.V."/>
            <person name="Kublanov I.V."/>
        </authorList>
    </citation>
    <scope>NUCLEOTIDE SEQUENCE [LARGE SCALE GENOMIC DNA]</scope>
    <source>
        <strain evidence="3 4">2918</strain>
    </source>
</reference>
<dbReference type="RefSeq" id="WP_194539281.1">
    <property type="nucleotide sequence ID" value="NZ_JACEFB010000014.1"/>
</dbReference>
<feature type="coiled-coil region" evidence="1">
    <location>
        <begin position="302"/>
        <end position="384"/>
    </location>
</feature>
<dbReference type="EMBL" id="JACEFB010000014">
    <property type="protein sequence ID" value="MBA2227417.1"/>
    <property type="molecule type" value="Genomic_DNA"/>
</dbReference>
<dbReference type="PANTHER" id="PTHR32114">
    <property type="entry name" value="ABC TRANSPORTER ABCH.3"/>
    <property type="match status" value="1"/>
</dbReference>
<dbReference type="Gene3D" id="3.40.50.300">
    <property type="entry name" value="P-loop containing nucleotide triphosphate hydrolases"/>
    <property type="match status" value="2"/>
</dbReference>
<feature type="coiled-coil region" evidence="1">
    <location>
        <begin position="853"/>
        <end position="880"/>
    </location>
</feature>
<feature type="domain" description="Rad50/SbcC-type AAA" evidence="2">
    <location>
        <begin position="5"/>
        <end position="232"/>
    </location>
</feature>
<evidence type="ECO:0000313" key="4">
    <source>
        <dbReference type="Proteomes" id="UP000542342"/>
    </source>
</evidence>
<protein>
    <submittedName>
        <fullName evidence="3">SMC family ATPase</fullName>
    </submittedName>
</protein>
<feature type="coiled-coil region" evidence="1">
    <location>
        <begin position="524"/>
        <end position="586"/>
    </location>
</feature>
<feature type="coiled-coil region" evidence="1">
    <location>
        <begin position="175"/>
        <end position="234"/>
    </location>
</feature>
<dbReference type="SUPFAM" id="SSF75712">
    <property type="entry name" value="Rad50 coiled-coil Zn hook"/>
    <property type="match status" value="1"/>
</dbReference>
<gene>
    <name evidence="3" type="ORF">H0921_14760</name>
</gene>
<dbReference type="Gene3D" id="1.10.287.510">
    <property type="entry name" value="Helix hairpin bin"/>
    <property type="match status" value="1"/>
</dbReference>
<name>A0A7V8VGC8_9BACT</name>
<keyword evidence="4" id="KW-1185">Reference proteome</keyword>
<accession>A0A7V8VGC8</accession>
<evidence type="ECO:0000256" key="1">
    <source>
        <dbReference type="SAM" id="Coils"/>
    </source>
</evidence>
<dbReference type="GO" id="GO:0006302">
    <property type="term" value="P:double-strand break repair"/>
    <property type="evidence" value="ECO:0007669"/>
    <property type="project" value="InterPro"/>
</dbReference>
<organism evidence="3 4">
    <name type="scientific">Thermogemmata fonticola</name>
    <dbReference type="NCBI Taxonomy" id="2755323"/>
    <lineage>
        <taxon>Bacteria</taxon>
        <taxon>Pseudomonadati</taxon>
        <taxon>Planctomycetota</taxon>
        <taxon>Planctomycetia</taxon>
        <taxon>Gemmatales</taxon>
        <taxon>Gemmataceae</taxon>
        <taxon>Thermogemmata</taxon>
    </lineage>
</organism>
<dbReference type="SUPFAM" id="SSF52540">
    <property type="entry name" value="P-loop containing nucleoside triphosphate hydrolases"/>
    <property type="match status" value="1"/>
</dbReference>
<keyword evidence="1" id="KW-0175">Coiled coil</keyword>
<sequence>MIPVRIRLKGFLSYKEEQTITFEGASLWVLAGPNGSGKSTIFDAITYALFNAHRGGQQNAEELIHKQAQALEVDFQFRIRNRHYRVYRTLKKLRSKGGKTRASGTRQAYERHSDTWVPIPNTDKEEGFKNWIKHLLGFDYETFTSSVLLLQGQAEKLLQYKPKERFEVLKHVVDLERYDRLYQCAEEKYRNARTQWEAVRQQYDSIPTVTDEQLQQAEQALQQAEHELQACRERSEELHRWRGESIRWVEVRQQLQECQQRLAQTQALCRQAPTIERDYHRWCELRQHLPGVETIITTRQNIQESLNRLSRIRQELATLQTELARLQEEQRRRQEEYTAHKQQLEQDRTQREAIQRRLLELAPLVALLDQWKQVEETIQRLEEAIHPYPADLEEQSRKLDAEVDRLSRRKEDYSHLEHLHRQQSRLHQAVAQLREAQTQEQKLFAQGQQARQHLQSLEQQRDQTQRAYEAVQQRLIQAQTLEQQARRQLEEFHSLRGAPTCSLCGQPLTAEHYAAEEHRRQNALAASQADLHTAQIEARKIRQQNEEVKQAYEQARQHLEHLREQFSQAKQRAQQLAEQIQTLQAECTDAWRRLSPECQANFGSQPPVDWTAITYPSREDLTQLSDEIKRLPVLKSRADDLRKQRDRLLVLQAQWKQTLQQRDDLQRKLPPHVDPASIRQQQQQLQTQDAVLQQEIETRQKTIRALENEMQRRENAIRERENTRTRLQSECKAEEEKQKHFQQQIEREERRLPPAWQQAVNNAGLRQWHAWKQEQAELEQRSVETLYQQLQQAQQQQQELQQQLQILQERERAFPPEVRRDPAEWDKQIEQVKKQDNLLHQRWMAASVEFETLRRHQKERADLEERLREVELEQSRWKKLGQLLGREGLQLYLLRKAEEQIVSYANCILDRLSDGTLYLQRTQTEDGSGPDRALDLECINRRSGGEAIPIAYLSGSQKFRVAVALALGIGQYVSHRHQPIECVIIDEGFGCLDREGRQVMVQELRKLGQYLKCILLVSHQEEFADAFPNGYRFRLIDGTTRVEAV</sequence>
<dbReference type="InterPro" id="IPR038729">
    <property type="entry name" value="Rad50/SbcC_AAA"/>
</dbReference>
<comment type="caution">
    <text evidence="3">The sequence shown here is derived from an EMBL/GenBank/DDBJ whole genome shotgun (WGS) entry which is preliminary data.</text>
</comment>
<feature type="coiled-coil region" evidence="1">
    <location>
        <begin position="689"/>
        <end position="813"/>
    </location>
</feature>
<dbReference type="Pfam" id="PF13476">
    <property type="entry name" value="AAA_23"/>
    <property type="match status" value="1"/>
</dbReference>
<dbReference type="InterPro" id="IPR027417">
    <property type="entry name" value="P-loop_NTPase"/>
</dbReference>
<feature type="coiled-coil region" evidence="1">
    <location>
        <begin position="419"/>
        <end position="488"/>
    </location>
</feature>
<dbReference type="GO" id="GO:0016887">
    <property type="term" value="F:ATP hydrolysis activity"/>
    <property type="evidence" value="ECO:0007669"/>
    <property type="project" value="InterPro"/>
</dbReference>
<evidence type="ECO:0000259" key="2">
    <source>
        <dbReference type="Pfam" id="PF13476"/>
    </source>
</evidence>
<dbReference type="PANTHER" id="PTHR32114:SF2">
    <property type="entry name" value="ABC TRANSPORTER ABCH.3"/>
    <property type="match status" value="1"/>
</dbReference>
<dbReference type="AlphaFoldDB" id="A0A7V8VGC8"/>
<evidence type="ECO:0000313" key="3">
    <source>
        <dbReference type="EMBL" id="MBA2227417.1"/>
    </source>
</evidence>
<proteinExistence type="predicted"/>
<dbReference type="Proteomes" id="UP000542342">
    <property type="component" value="Unassembled WGS sequence"/>
</dbReference>